<dbReference type="EMBL" id="AFWE01000226">
    <property type="protein sequence ID" value="EGU29339.1"/>
    <property type="molecule type" value="Genomic_DNA"/>
</dbReference>
<evidence type="ECO:0000313" key="2">
    <source>
        <dbReference type="EMBL" id="EGU29339.1"/>
    </source>
</evidence>
<feature type="region of interest" description="Disordered" evidence="1">
    <location>
        <begin position="1"/>
        <end position="45"/>
    </location>
</feature>
<evidence type="ECO:0000313" key="3">
    <source>
        <dbReference type="Proteomes" id="UP000004349"/>
    </source>
</evidence>
<name>F9RVP0_9VIBR</name>
<gene>
    <name evidence="2" type="ORF">VIS19158_20866</name>
</gene>
<dbReference type="AlphaFoldDB" id="F9RVP0"/>
<organism evidence="2 3">
    <name type="scientific">Vibrio scophthalmi LMG 19158</name>
    <dbReference type="NCBI Taxonomy" id="870967"/>
    <lineage>
        <taxon>Bacteria</taxon>
        <taxon>Pseudomonadati</taxon>
        <taxon>Pseudomonadota</taxon>
        <taxon>Gammaproteobacteria</taxon>
        <taxon>Vibrionales</taxon>
        <taxon>Vibrionaceae</taxon>
        <taxon>Vibrio</taxon>
    </lineage>
</organism>
<proteinExistence type="predicted"/>
<comment type="caution">
    <text evidence="2">The sequence shown here is derived from an EMBL/GenBank/DDBJ whole genome shotgun (WGS) entry which is preliminary data.</text>
</comment>
<reference evidence="2 3" key="1">
    <citation type="journal article" date="2012" name="Int. J. Syst. Evol. Microbiol.">
        <title>Vibrio caribbeanicus sp. nov., isolated from the marine sponge Scleritoderma cyanea.</title>
        <authorList>
            <person name="Hoffmann M."/>
            <person name="Monday S.R."/>
            <person name="Allard M.W."/>
            <person name="Strain E.A."/>
            <person name="Whittaker P."/>
            <person name="Naum M."/>
            <person name="McCarthy P.J."/>
            <person name="Lopez J.V."/>
            <person name="Fischer M."/>
            <person name="Brown E.W."/>
        </authorList>
    </citation>
    <scope>NUCLEOTIDE SEQUENCE [LARGE SCALE GENOMIC DNA]</scope>
    <source>
        <strain evidence="2 3">LMG 19158</strain>
    </source>
</reference>
<accession>F9RVP0</accession>
<evidence type="ECO:0000256" key="1">
    <source>
        <dbReference type="SAM" id="MobiDB-lite"/>
    </source>
</evidence>
<sequence>MFNTKENHKSLSAATKEEGDSSPSLREFPALLECADSQGKKRPSK</sequence>
<dbReference type="Proteomes" id="UP000004349">
    <property type="component" value="Unassembled WGS sequence"/>
</dbReference>
<feature type="compositionally biased region" description="Basic and acidic residues" evidence="1">
    <location>
        <begin position="1"/>
        <end position="19"/>
    </location>
</feature>
<protein>
    <submittedName>
        <fullName evidence="2">Uncharacterized protein</fullName>
    </submittedName>
</protein>